<keyword evidence="3" id="KW-1185">Reference proteome</keyword>
<dbReference type="Proteomes" id="UP000244855">
    <property type="component" value="Unassembled WGS sequence"/>
</dbReference>
<protein>
    <recommendedName>
        <fullName evidence="4">Glycine-rich cell wall structural protein 1</fullName>
    </recommendedName>
</protein>
<feature type="compositionally biased region" description="Polar residues" evidence="1">
    <location>
        <begin position="65"/>
        <end position="96"/>
    </location>
</feature>
<feature type="compositionally biased region" description="Low complexity" evidence="1">
    <location>
        <begin position="20"/>
        <end position="29"/>
    </location>
</feature>
<proteinExistence type="predicted"/>
<feature type="compositionally biased region" description="Basic and acidic residues" evidence="1">
    <location>
        <begin position="330"/>
        <end position="344"/>
    </location>
</feature>
<feature type="compositionally biased region" description="Basic and acidic residues" evidence="1">
    <location>
        <begin position="298"/>
        <end position="318"/>
    </location>
</feature>
<evidence type="ECO:0000313" key="2">
    <source>
        <dbReference type="EMBL" id="PVI05201.1"/>
    </source>
</evidence>
<reference evidence="2 3" key="1">
    <citation type="journal article" date="2018" name="Sci. Rep.">
        <title>Comparative genomics provides insights into the lifestyle and reveals functional heterogeneity of dark septate endophytic fungi.</title>
        <authorList>
            <person name="Knapp D.G."/>
            <person name="Nemeth J.B."/>
            <person name="Barry K."/>
            <person name="Hainaut M."/>
            <person name="Henrissat B."/>
            <person name="Johnson J."/>
            <person name="Kuo A."/>
            <person name="Lim J.H.P."/>
            <person name="Lipzen A."/>
            <person name="Nolan M."/>
            <person name="Ohm R.A."/>
            <person name="Tamas L."/>
            <person name="Grigoriev I.V."/>
            <person name="Spatafora J.W."/>
            <person name="Nagy L.G."/>
            <person name="Kovacs G.M."/>
        </authorList>
    </citation>
    <scope>NUCLEOTIDE SEQUENCE [LARGE SCALE GENOMIC DNA]</scope>
    <source>
        <strain evidence="2 3">DSE2036</strain>
    </source>
</reference>
<evidence type="ECO:0000256" key="1">
    <source>
        <dbReference type="SAM" id="MobiDB-lite"/>
    </source>
</evidence>
<dbReference type="AlphaFoldDB" id="A0A2V1E410"/>
<organism evidence="2 3">
    <name type="scientific">Periconia macrospinosa</name>
    <dbReference type="NCBI Taxonomy" id="97972"/>
    <lineage>
        <taxon>Eukaryota</taxon>
        <taxon>Fungi</taxon>
        <taxon>Dikarya</taxon>
        <taxon>Ascomycota</taxon>
        <taxon>Pezizomycotina</taxon>
        <taxon>Dothideomycetes</taxon>
        <taxon>Pleosporomycetidae</taxon>
        <taxon>Pleosporales</taxon>
        <taxon>Massarineae</taxon>
        <taxon>Periconiaceae</taxon>
        <taxon>Periconia</taxon>
    </lineage>
</organism>
<evidence type="ECO:0008006" key="4">
    <source>
        <dbReference type="Google" id="ProtNLM"/>
    </source>
</evidence>
<evidence type="ECO:0000313" key="3">
    <source>
        <dbReference type="Proteomes" id="UP000244855"/>
    </source>
</evidence>
<dbReference type="EMBL" id="KZ805315">
    <property type="protein sequence ID" value="PVI05201.1"/>
    <property type="molecule type" value="Genomic_DNA"/>
</dbReference>
<feature type="compositionally biased region" description="Basic and acidic residues" evidence="1">
    <location>
        <begin position="267"/>
        <end position="279"/>
    </location>
</feature>
<feature type="region of interest" description="Disordered" evidence="1">
    <location>
        <begin position="1"/>
        <end position="352"/>
    </location>
</feature>
<sequence length="352" mass="36961">METISNVVNTASKAIWGEQTANTTTANETAGKEPTSGLQGKGTIDEPYDQGNAPNPATPVGKADLTNTTTGNEGQSLDISKPSTTNTIEPSSSIEPRTTELPIRTAKAPQVESAVEPTSFTDINSTKAEEPSTSQHSTNPTASAVVGEPKPLENTEGTGVTGASAQKYAPKGSDVIPSNASENTGAAPSTAHPENQQGADRPHHAPNDEATEALKTRKDNAEAVMEKRDPNDHSGEPMHMHNGPDKVAATQEERRDSKIGNPGGQEHGTEPKGTGEKHIKTSGLATDGGDFDASKPGAGKEADRLLEKKGIHRDEKGNMEGGRSASGGSQDHEKVSKLDKLKEKLHIKHKDK</sequence>
<feature type="compositionally biased region" description="Polar residues" evidence="1">
    <location>
        <begin position="116"/>
        <end position="142"/>
    </location>
</feature>
<feature type="compositionally biased region" description="Polar residues" evidence="1">
    <location>
        <begin position="155"/>
        <end position="164"/>
    </location>
</feature>
<feature type="compositionally biased region" description="Polar residues" evidence="1">
    <location>
        <begin position="1"/>
        <end position="12"/>
    </location>
</feature>
<name>A0A2V1E410_9PLEO</name>
<dbReference type="STRING" id="97972.A0A2V1E410"/>
<feature type="compositionally biased region" description="Basic and acidic residues" evidence="1">
    <location>
        <begin position="200"/>
        <end position="244"/>
    </location>
</feature>
<gene>
    <name evidence="2" type="ORF">DM02DRAFT_610794</name>
</gene>
<accession>A0A2V1E410</accession>
<dbReference type="OrthoDB" id="5388207at2759"/>
<feature type="compositionally biased region" description="Polar residues" evidence="1">
    <location>
        <begin position="176"/>
        <end position="198"/>
    </location>
</feature>